<feature type="domain" description="Cathepsin propeptide inhibitor" evidence="1">
    <location>
        <begin position="9"/>
        <end position="68"/>
    </location>
</feature>
<evidence type="ECO:0000313" key="2">
    <source>
        <dbReference type="Proteomes" id="UP000515162"/>
    </source>
</evidence>
<dbReference type="SUPFAM" id="SSF54001">
    <property type="entry name" value="Cysteine proteinases"/>
    <property type="match status" value="1"/>
</dbReference>
<sequence length="79" mass="9464">MSLVSDEEWVEYKSKFDKNYEAEEDLMRRRIYAESKARIEEHNRKFEKGEVTWKMGINHLADLTPEEFAQRCGKKVPPN</sequence>
<dbReference type="SMR" id="A0A6P8JDK9"/>
<dbReference type="AlphaFoldDB" id="A0A6P8JDK9"/>
<dbReference type="RefSeq" id="XP_033153703.1">
    <property type="nucleotide sequence ID" value="XM_033297812.1"/>
</dbReference>
<proteinExistence type="predicted"/>
<accession>A0A6P8JDK9</accession>
<organism evidence="2 3">
    <name type="scientific">Drosophila mauritiana</name>
    <name type="common">Fruit fly</name>
    <dbReference type="NCBI Taxonomy" id="7226"/>
    <lineage>
        <taxon>Eukaryota</taxon>
        <taxon>Metazoa</taxon>
        <taxon>Ecdysozoa</taxon>
        <taxon>Arthropoda</taxon>
        <taxon>Hexapoda</taxon>
        <taxon>Insecta</taxon>
        <taxon>Pterygota</taxon>
        <taxon>Neoptera</taxon>
        <taxon>Endopterygota</taxon>
        <taxon>Diptera</taxon>
        <taxon>Brachycera</taxon>
        <taxon>Muscomorpha</taxon>
        <taxon>Ephydroidea</taxon>
        <taxon>Drosophilidae</taxon>
        <taxon>Drosophila</taxon>
        <taxon>Sophophora</taxon>
    </lineage>
</organism>
<keyword evidence="2" id="KW-1185">Reference proteome</keyword>
<name>A0A6P8JDK9_DROMA</name>
<dbReference type="Pfam" id="PF08246">
    <property type="entry name" value="Inhibitor_I29"/>
    <property type="match status" value="1"/>
</dbReference>
<reference evidence="3" key="1">
    <citation type="submission" date="2025-08" db="UniProtKB">
        <authorList>
            <consortium name="RefSeq"/>
        </authorList>
    </citation>
    <scope>IDENTIFICATION</scope>
    <source>
        <strain evidence="3">Mau12</strain>
        <tissue evidence="3">Whole Body</tissue>
    </source>
</reference>
<evidence type="ECO:0000313" key="3">
    <source>
        <dbReference type="RefSeq" id="XP_033153703.1"/>
    </source>
</evidence>
<dbReference type="InterPro" id="IPR013201">
    <property type="entry name" value="Prot_inhib_I29"/>
</dbReference>
<protein>
    <submittedName>
        <fullName evidence="3">Protein CTLA-2-alpha</fullName>
    </submittedName>
</protein>
<dbReference type="GeneID" id="117136768"/>
<dbReference type="SMART" id="SM00848">
    <property type="entry name" value="Inhibitor_I29"/>
    <property type="match status" value="1"/>
</dbReference>
<dbReference type="Proteomes" id="UP000515162">
    <property type="component" value="Chromosome 2R"/>
</dbReference>
<gene>
    <name evidence="3" type="primary">LOC117136768</name>
</gene>
<dbReference type="FunFam" id="1.10.287.2250:FF:000003">
    <property type="entry name" value="Cathepsin L"/>
    <property type="match status" value="1"/>
</dbReference>
<dbReference type="InterPro" id="IPR038765">
    <property type="entry name" value="Papain-like_cys_pep_sf"/>
</dbReference>
<dbReference type="Gene3D" id="1.10.287.2250">
    <property type="match status" value="1"/>
</dbReference>
<evidence type="ECO:0000259" key="1">
    <source>
        <dbReference type="SMART" id="SM00848"/>
    </source>
</evidence>